<reference evidence="1 2" key="1">
    <citation type="submission" date="2019-03" db="EMBL/GenBank/DDBJ databases">
        <title>Deep-cultivation of Planctomycetes and their phenomic and genomic characterization uncovers novel biology.</title>
        <authorList>
            <person name="Wiegand S."/>
            <person name="Jogler M."/>
            <person name="Boedeker C."/>
            <person name="Pinto D."/>
            <person name="Vollmers J."/>
            <person name="Rivas-Marin E."/>
            <person name="Kohn T."/>
            <person name="Peeters S.H."/>
            <person name="Heuer A."/>
            <person name="Rast P."/>
            <person name="Oberbeckmann S."/>
            <person name="Bunk B."/>
            <person name="Jeske O."/>
            <person name="Meyerdierks A."/>
            <person name="Storesund J.E."/>
            <person name="Kallscheuer N."/>
            <person name="Luecker S."/>
            <person name="Lage O.M."/>
            <person name="Pohl T."/>
            <person name="Merkel B.J."/>
            <person name="Hornburger P."/>
            <person name="Mueller R.-W."/>
            <person name="Bruemmer F."/>
            <person name="Labrenz M."/>
            <person name="Spormann A.M."/>
            <person name="Op den Camp H."/>
            <person name="Overmann J."/>
            <person name="Amann R."/>
            <person name="Jetten M.S.M."/>
            <person name="Mascher T."/>
            <person name="Medema M.H."/>
            <person name="Devos D.P."/>
            <person name="Kaster A.-K."/>
            <person name="Ovreas L."/>
            <person name="Rohde M."/>
            <person name="Galperin M.Y."/>
            <person name="Jogler C."/>
        </authorList>
    </citation>
    <scope>NUCLEOTIDE SEQUENCE [LARGE SCALE GENOMIC DNA]</scope>
    <source>
        <strain evidence="1 2">V144</strain>
    </source>
</reference>
<gene>
    <name evidence="1" type="ORF">V144x_31400</name>
</gene>
<dbReference type="AlphaFoldDB" id="A0A517VXD8"/>
<proteinExistence type="predicted"/>
<evidence type="ECO:0000313" key="2">
    <source>
        <dbReference type="Proteomes" id="UP000318704"/>
    </source>
</evidence>
<protein>
    <submittedName>
        <fullName evidence="1">Uncharacterized protein</fullName>
    </submittedName>
</protein>
<dbReference type="EMBL" id="CP037920">
    <property type="protein sequence ID" value="QDT97660.1"/>
    <property type="molecule type" value="Genomic_DNA"/>
</dbReference>
<organism evidence="1 2">
    <name type="scientific">Gimesia aquarii</name>
    <dbReference type="NCBI Taxonomy" id="2527964"/>
    <lineage>
        <taxon>Bacteria</taxon>
        <taxon>Pseudomonadati</taxon>
        <taxon>Planctomycetota</taxon>
        <taxon>Planctomycetia</taxon>
        <taxon>Planctomycetales</taxon>
        <taxon>Planctomycetaceae</taxon>
        <taxon>Gimesia</taxon>
    </lineage>
</organism>
<accession>A0A517VXD8</accession>
<evidence type="ECO:0000313" key="1">
    <source>
        <dbReference type="EMBL" id="QDT97660.1"/>
    </source>
</evidence>
<name>A0A517VXD8_9PLAN</name>
<dbReference type="Proteomes" id="UP000318704">
    <property type="component" value="Chromosome"/>
</dbReference>
<sequence>MINGQYKIYRGITLVPCRICSRRCHSVGFVLEEDGGFSRPVSLCIGDGSCNNETVTFKSNNTPNFCRTDKGWKTIICNLIAIVNTRIIAHSGDHRGGWVNEVNCEYFTRCEVSISRACSSQRVSKNINDGIIIN</sequence>
<dbReference type="KEGG" id="gaw:V144x_31400"/>